<name>A0ABZ1YNQ6_9NOCA</name>
<accession>A0ABZ1YNQ6</accession>
<reference evidence="5" key="1">
    <citation type="submission" date="2022-10" db="EMBL/GenBank/DDBJ databases">
        <title>The complete genomes of actinobacterial strains from the NBC collection.</title>
        <authorList>
            <person name="Joergensen T.S."/>
            <person name="Alvarez Arevalo M."/>
            <person name="Sterndorff E.B."/>
            <person name="Faurdal D."/>
            <person name="Vuksanovic O."/>
            <person name="Mourched A.-S."/>
            <person name="Charusanti P."/>
            <person name="Shaw S."/>
            <person name="Blin K."/>
            <person name="Weber T."/>
        </authorList>
    </citation>
    <scope>NUCLEOTIDE SEQUENCE</scope>
    <source>
        <strain evidence="5">NBC_01482</strain>
    </source>
</reference>
<dbReference type="EMBL" id="CP109441">
    <property type="protein sequence ID" value="WUV44889.1"/>
    <property type="molecule type" value="Genomic_DNA"/>
</dbReference>
<feature type="region of interest" description="Disordered" evidence="1">
    <location>
        <begin position="164"/>
        <end position="184"/>
    </location>
</feature>
<keyword evidence="2" id="KW-0812">Transmembrane</keyword>
<keyword evidence="2" id="KW-1133">Transmembrane helix</keyword>
<dbReference type="RefSeq" id="WP_329408092.1">
    <property type="nucleotide sequence ID" value="NZ_CP109441.1"/>
</dbReference>
<sequence>MNKSWLGRVGSAGVAAAAAVVIAAAPASAHVTVSAPDAARGGSAVLVFRVPNESATNSPTLELVVQFPGVTDVETEAVPGWKAVARKDGSVTAVTWTADAGGGIGPGQFGQFSVLANGLPDTDKLTMPAVQTYADGQVVKWDQSATDKGEPEYPAPTLALAAKQSGGVENHGDIPAMSASSGSSSDDTARWLGVIGIVLGALGLLAGVGAVVRRK</sequence>
<feature type="transmembrane region" description="Helical" evidence="2">
    <location>
        <begin position="191"/>
        <end position="212"/>
    </location>
</feature>
<feature type="signal peptide" evidence="3">
    <location>
        <begin position="1"/>
        <end position="29"/>
    </location>
</feature>
<dbReference type="Pfam" id="PF07987">
    <property type="entry name" value="DUF1775"/>
    <property type="match status" value="1"/>
</dbReference>
<gene>
    <name evidence="5" type="ORF">OG563_38065</name>
</gene>
<protein>
    <submittedName>
        <fullName evidence="5">YcnI family protein</fullName>
    </submittedName>
</protein>
<keyword evidence="3" id="KW-0732">Signal</keyword>
<dbReference type="InterPro" id="IPR012533">
    <property type="entry name" value="YcnI-copper_dom"/>
</dbReference>
<feature type="domain" description="YncI copper-binding" evidence="4">
    <location>
        <begin position="30"/>
        <end position="160"/>
    </location>
</feature>
<feature type="chain" id="PRO_5045977676" evidence="3">
    <location>
        <begin position="30"/>
        <end position="215"/>
    </location>
</feature>
<dbReference type="Gene3D" id="2.60.40.2230">
    <property type="entry name" value="Uncharacterised protein YcnI-like PF07987, DUF1775"/>
    <property type="match status" value="1"/>
</dbReference>
<evidence type="ECO:0000256" key="1">
    <source>
        <dbReference type="SAM" id="MobiDB-lite"/>
    </source>
</evidence>
<evidence type="ECO:0000313" key="6">
    <source>
        <dbReference type="Proteomes" id="UP001432062"/>
    </source>
</evidence>
<keyword evidence="2" id="KW-0472">Membrane</keyword>
<dbReference type="InterPro" id="IPR038507">
    <property type="entry name" value="YcnI-like_sf"/>
</dbReference>
<keyword evidence="6" id="KW-1185">Reference proteome</keyword>
<evidence type="ECO:0000256" key="3">
    <source>
        <dbReference type="SAM" id="SignalP"/>
    </source>
</evidence>
<evidence type="ECO:0000313" key="5">
    <source>
        <dbReference type="EMBL" id="WUV44889.1"/>
    </source>
</evidence>
<evidence type="ECO:0000259" key="4">
    <source>
        <dbReference type="Pfam" id="PF07987"/>
    </source>
</evidence>
<dbReference type="Proteomes" id="UP001432062">
    <property type="component" value="Chromosome"/>
</dbReference>
<evidence type="ECO:0000256" key="2">
    <source>
        <dbReference type="SAM" id="Phobius"/>
    </source>
</evidence>
<organism evidence="5 6">
    <name type="scientific">Nocardia vinacea</name>
    <dbReference type="NCBI Taxonomy" id="96468"/>
    <lineage>
        <taxon>Bacteria</taxon>
        <taxon>Bacillati</taxon>
        <taxon>Actinomycetota</taxon>
        <taxon>Actinomycetes</taxon>
        <taxon>Mycobacteriales</taxon>
        <taxon>Nocardiaceae</taxon>
        <taxon>Nocardia</taxon>
    </lineage>
</organism>
<proteinExistence type="predicted"/>